<feature type="transmembrane region" description="Helical" evidence="1">
    <location>
        <begin position="55"/>
        <end position="74"/>
    </location>
</feature>
<keyword evidence="1" id="KW-1133">Transmembrane helix</keyword>
<dbReference type="AlphaFoldDB" id="A0AAD1YBY0"/>
<comment type="caution">
    <text evidence="2">The sequence shown here is derived from an EMBL/GenBank/DDBJ whole genome shotgun (WGS) entry which is preliminary data.</text>
</comment>
<keyword evidence="1" id="KW-0812">Transmembrane</keyword>
<evidence type="ECO:0000256" key="1">
    <source>
        <dbReference type="SAM" id="Phobius"/>
    </source>
</evidence>
<dbReference type="EMBL" id="CAMTCP010000099">
    <property type="protein sequence ID" value="CAI3551829.1"/>
    <property type="molecule type" value="Genomic_DNA"/>
</dbReference>
<dbReference type="Proteomes" id="UP001189143">
    <property type="component" value="Unassembled WGS sequence"/>
</dbReference>
<organism evidence="2 3">
    <name type="scientific">Clostridium neonatale</name>
    <dbReference type="NCBI Taxonomy" id="137838"/>
    <lineage>
        <taxon>Bacteria</taxon>
        <taxon>Bacillati</taxon>
        <taxon>Bacillota</taxon>
        <taxon>Clostridia</taxon>
        <taxon>Eubacteriales</taxon>
        <taxon>Clostridiaceae</taxon>
        <taxon>Clostridium</taxon>
    </lineage>
</organism>
<gene>
    <name evidence="2" type="ORF">CNEO2_180067</name>
</gene>
<feature type="transmembrane region" description="Helical" evidence="1">
    <location>
        <begin position="6"/>
        <end position="21"/>
    </location>
</feature>
<evidence type="ECO:0000313" key="3">
    <source>
        <dbReference type="Proteomes" id="UP001189143"/>
    </source>
</evidence>
<proteinExistence type="predicted"/>
<keyword evidence="1" id="KW-0472">Membrane</keyword>
<feature type="transmembrane region" description="Helical" evidence="1">
    <location>
        <begin position="33"/>
        <end position="49"/>
    </location>
</feature>
<reference evidence="2" key="1">
    <citation type="submission" date="2022-10" db="EMBL/GenBank/DDBJ databases">
        <authorList>
            <person name="Aires J."/>
            <person name="Mesa V."/>
        </authorList>
    </citation>
    <scope>NUCLEOTIDE SEQUENCE</scope>
    <source>
        <strain evidence="2">Clostridium neonatale JD116</strain>
    </source>
</reference>
<accession>A0AAD1YBY0</accession>
<name>A0AAD1YBY0_9CLOT</name>
<evidence type="ECO:0000313" key="2">
    <source>
        <dbReference type="EMBL" id="CAI3551829.1"/>
    </source>
</evidence>
<sequence length="93" mass="11083">MPGIYFFSLLIFFSFFINGYKKIYNKSICKNKKIVIILAMIAHMLFMILSKKMTYVCLINSIFNILTGYIIYRFSLRYMNEKKSSIVFCILFI</sequence>
<protein>
    <submittedName>
        <fullName evidence="2">Uncharacterized protein</fullName>
    </submittedName>
</protein>